<dbReference type="Proteomes" id="UP001158576">
    <property type="component" value="Chromosome 1"/>
</dbReference>
<dbReference type="EMBL" id="OU015566">
    <property type="protein sequence ID" value="CAG5102285.1"/>
    <property type="molecule type" value="Genomic_DNA"/>
</dbReference>
<evidence type="ECO:0000256" key="4">
    <source>
        <dbReference type="ARBA" id="ARBA00022630"/>
    </source>
</evidence>
<comment type="similarity">
    <text evidence="2 8">Belongs to the acyl-CoA dehydrogenase family.</text>
</comment>
<keyword evidence="4 8" id="KW-0285">Flavoprotein</keyword>
<dbReference type="PANTHER" id="PTHR43884">
    <property type="entry name" value="ACYL-COA DEHYDROGENASE"/>
    <property type="match status" value="1"/>
</dbReference>
<dbReference type="SUPFAM" id="SSF47203">
    <property type="entry name" value="Acyl-CoA dehydrogenase C-terminal domain-like"/>
    <property type="match status" value="1"/>
</dbReference>
<evidence type="ECO:0000256" key="6">
    <source>
        <dbReference type="ARBA" id="ARBA00022946"/>
    </source>
</evidence>
<dbReference type="InterPro" id="IPR013786">
    <property type="entry name" value="AcylCoA_DH/ox_N"/>
</dbReference>
<dbReference type="InterPro" id="IPR006089">
    <property type="entry name" value="Acyl-CoA_DH_CS"/>
</dbReference>
<evidence type="ECO:0000256" key="7">
    <source>
        <dbReference type="ARBA" id="ARBA00031895"/>
    </source>
</evidence>
<evidence type="ECO:0000256" key="8">
    <source>
        <dbReference type="RuleBase" id="RU362125"/>
    </source>
</evidence>
<comment type="cofactor">
    <cofactor evidence="1 8">
        <name>FAD</name>
        <dbReference type="ChEBI" id="CHEBI:57692"/>
    </cofactor>
</comment>
<evidence type="ECO:0000256" key="5">
    <source>
        <dbReference type="ARBA" id="ARBA00022827"/>
    </source>
</evidence>
<dbReference type="Gene3D" id="1.10.540.10">
    <property type="entry name" value="Acyl-CoA dehydrogenase/oxidase, N-terminal domain"/>
    <property type="match status" value="1"/>
</dbReference>
<organism evidence="12 13">
    <name type="scientific">Oikopleura dioica</name>
    <name type="common">Tunicate</name>
    <dbReference type="NCBI Taxonomy" id="34765"/>
    <lineage>
        <taxon>Eukaryota</taxon>
        <taxon>Metazoa</taxon>
        <taxon>Chordata</taxon>
        <taxon>Tunicata</taxon>
        <taxon>Appendicularia</taxon>
        <taxon>Copelata</taxon>
        <taxon>Oikopleuridae</taxon>
        <taxon>Oikopleura</taxon>
    </lineage>
</organism>
<dbReference type="Pfam" id="PF02770">
    <property type="entry name" value="Acyl-CoA_dh_M"/>
    <property type="match status" value="1"/>
</dbReference>
<evidence type="ECO:0000259" key="9">
    <source>
        <dbReference type="Pfam" id="PF00441"/>
    </source>
</evidence>
<keyword evidence="5 8" id="KW-0274">FAD</keyword>
<gene>
    <name evidence="12" type="ORF">OKIOD_LOCUS8994</name>
</gene>
<keyword evidence="6" id="KW-0809">Transit peptide</keyword>
<sequence>MKLGFRRILAQQKTIVKRNLSIVPIEDHLFGVSEEQSAIRENFRNFFESELTQQRCREIDETDSFPEYREFWRKCGEQGVLGTLSAEEFGGTGMGLFETSLMLEELSRISGGVYMGIFAHTCLSSYVIEKNGSPEQKAKFLPGLVSGQTIGALAMSEPGSGSDVMSMRCQAVKQPGTDYYIVNGTKFWITNGPICDTLVLYARTDPSSKGSKSITAFAIDVRDLEGFTATAIPGKMGVRGSYTGELHFDNVKIPASSVLGAEGRGAAVLMKGLNVERLTGAAGAVGYMQAACDCAFPYAHERKQFGVPIGEFQMMQSKMAEMYAQLSATRAYLYALLKAADRDQRTLTNHDCAAVLMYGAEQATKVALEAIQILGGNGYTNAYPSERIMRDCKIGEIGAGTTEVRKLILGRHFNALYKNN</sequence>
<evidence type="ECO:0000313" key="12">
    <source>
        <dbReference type="EMBL" id="CAG5102285.1"/>
    </source>
</evidence>
<evidence type="ECO:0000256" key="3">
    <source>
        <dbReference type="ARBA" id="ARBA00012046"/>
    </source>
</evidence>
<accession>A0ABN7SJ73</accession>
<dbReference type="InterPro" id="IPR046373">
    <property type="entry name" value="Acyl-CoA_Oxase/DH_mid-dom_sf"/>
</dbReference>
<dbReference type="Pfam" id="PF02771">
    <property type="entry name" value="Acyl-CoA_dh_N"/>
    <property type="match status" value="1"/>
</dbReference>
<proteinExistence type="inferred from homology"/>
<evidence type="ECO:0000256" key="1">
    <source>
        <dbReference type="ARBA" id="ARBA00001974"/>
    </source>
</evidence>
<dbReference type="PROSITE" id="PS00072">
    <property type="entry name" value="ACYL_COA_DH_1"/>
    <property type="match status" value="1"/>
</dbReference>
<feature type="domain" description="Acyl-CoA dehydrogenase/oxidase C-terminal" evidence="9">
    <location>
        <begin position="263"/>
        <end position="412"/>
    </location>
</feature>
<feature type="domain" description="Acyl-CoA dehydrogenase/oxidase N-terminal" evidence="11">
    <location>
        <begin position="33"/>
        <end position="148"/>
    </location>
</feature>
<dbReference type="SUPFAM" id="SSF56645">
    <property type="entry name" value="Acyl-CoA dehydrogenase NM domain-like"/>
    <property type="match status" value="1"/>
</dbReference>
<keyword evidence="8" id="KW-0560">Oxidoreductase</keyword>
<dbReference type="InterPro" id="IPR037069">
    <property type="entry name" value="AcylCoA_DH/ox_N_sf"/>
</dbReference>
<protein>
    <recommendedName>
        <fullName evidence="3">short-chain acyl-CoA dehydrogenase</fullName>
        <ecNumber evidence="3">1.3.8.1</ecNumber>
    </recommendedName>
    <alternativeName>
        <fullName evidence="7">Butyryl-CoA dehydrogenase</fullName>
    </alternativeName>
</protein>
<dbReference type="InterPro" id="IPR036250">
    <property type="entry name" value="AcylCo_DH-like_C"/>
</dbReference>
<evidence type="ECO:0000256" key="2">
    <source>
        <dbReference type="ARBA" id="ARBA00009347"/>
    </source>
</evidence>
<dbReference type="InterPro" id="IPR006091">
    <property type="entry name" value="Acyl-CoA_Oxase/DH_mid-dom"/>
</dbReference>
<dbReference type="InterPro" id="IPR009100">
    <property type="entry name" value="AcylCoA_DH/oxidase_NM_dom_sf"/>
</dbReference>
<evidence type="ECO:0000259" key="11">
    <source>
        <dbReference type="Pfam" id="PF02771"/>
    </source>
</evidence>
<dbReference type="EC" id="1.3.8.1" evidence="3"/>
<dbReference type="PANTHER" id="PTHR43884:SF12">
    <property type="entry name" value="ISOVALERYL-COA DEHYDROGENASE, MITOCHONDRIAL-RELATED"/>
    <property type="match status" value="1"/>
</dbReference>
<dbReference type="Gene3D" id="1.20.140.10">
    <property type="entry name" value="Butyryl-CoA Dehydrogenase, subunit A, domain 3"/>
    <property type="match status" value="1"/>
</dbReference>
<dbReference type="Gene3D" id="2.40.110.10">
    <property type="entry name" value="Butyryl-CoA Dehydrogenase, subunit A, domain 2"/>
    <property type="match status" value="1"/>
</dbReference>
<keyword evidence="13" id="KW-1185">Reference proteome</keyword>
<name>A0ABN7SJ73_OIKDI</name>
<dbReference type="InterPro" id="IPR009075">
    <property type="entry name" value="AcylCo_DH/oxidase_C"/>
</dbReference>
<feature type="domain" description="Acyl-CoA oxidase/dehydrogenase middle" evidence="10">
    <location>
        <begin position="152"/>
        <end position="251"/>
    </location>
</feature>
<evidence type="ECO:0000313" key="13">
    <source>
        <dbReference type="Proteomes" id="UP001158576"/>
    </source>
</evidence>
<evidence type="ECO:0000259" key="10">
    <source>
        <dbReference type="Pfam" id="PF02770"/>
    </source>
</evidence>
<dbReference type="Pfam" id="PF00441">
    <property type="entry name" value="Acyl-CoA_dh_1"/>
    <property type="match status" value="1"/>
</dbReference>
<reference evidence="12 13" key="1">
    <citation type="submission" date="2021-04" db="EMBL/GenBank/DDBJ databases">
        <authorList>
            <person name="Bliznina A."/>
        </authorList>
    </citation>
    <scope>NUCLEOTIDE SEQUENCE [LARGE SCALE GENOMIC DNA]</scope>
</reference>